<dbReference type="GeneID" id="71569887"/>
<reference evidence="5 6" key="1">
    <citation type="submission" date="2012-06" db="EMBL/GenBank/DDBJ databases">
        <title>The complete genome of Ornithobacterium rhinotracheale DSM 15997.</title>
        <authorList>
            <consortium name="US DOE Joint Genome Institute (JGI-PGF)"/>
            <person name="Lucas S."/>
            <person name="Copeland A."/>
            <person name="Lapidus A."/>
            <person name="Goodwin L."/>
            <person name="Pitluck S."/>
            <person name="Peters L."/>
            <person name="Mikhailova N."/>
            <person name="Teshima H."/>
            <person name="Kyrpides N."/>
            <person name="Mavromatis K."/>
            <person name="Pagani I."/>
            <person name="Ivanova N."/>
            <person name="Ovchinnikova G."/>
            <person name="Zeytun A."/>
            <person name="Detter J.C."/>
            <person name="Han C."/>
            <person name="Land M."/>
            <person name="Hauser L."/>
            <person name="Markowitz V."/>
            <person name="Cheng J.-F."/>
            <person name="Hugenholtz P."/>
            <person name="Woyke T."/>
            <person name="Wu D."/>
            <person name="Lang E."/>
            <person name="Kopitz M."/>
            <person name="Brambilla E."/>
            <person name="Klenk H.-P."/>
            <person name="Eisen J.A."/>
        </authorList>
    </citation>
    <scope>NUCLEOTIDE SEQUENCE [LARGE SCALE GENOMIC DNA]</scope>
    <source>
        <strain evidence="6">ATCC 51463 / DSM 15997 / CCUG 23171 / LMG 9086</strain>
    </source>
</reference>
<keyword evidence="6" id="KW-1185">Reference proteome</keyword>
<keyword evidence="3" id="KW-0378">Hydrolase</keyword>
<dbReference type="RefSeq" id="WP_014791505.1">
    <property type="nucleotide sequence ID" value="NC_018016.1"/>
</dbReference>
<dbReference type="Pfam" id="PF01520">
    <property type="entry name" value="Amidase_3"/>
    <property type="match status" value="1"/>
</dbReference>
<proteinExistence type="predicted"/>
<dbReference type="PANTHER" id="PTHR30404">
    <property type="entry name" value="N-ACETYLMURAMOYL-L-ALANINE AMIDASE"/>
    <property type="match status" value="1"/>
</dbReference>
<evidence type="ECO:0000256" key="3">
    <source>
        <dbReference type="ARBA" id="ARBA00022801"/>
    </source>
</evidence>
<dbReference type="SMART" id="SM00646">
    <property type="entry name" value="Ami_3"/>
    <property type="match status" value="1"/>
</dbReference>
<evidence type="ECO:0000259" key="4">
    <source>
        <dbReference type="SMART" id="SM00646"/>
    </source>
</evidence>
<dbReference type="InterPro" id="IPR050695">
    <property type="entry name" value="N-acetylmuramoyl_amidase_3"/>
</dbReference>
<dbReference type="GeneID" id="97258439"/>
<comment type="catalytic activity">
    <reaction evidence="1">
        <text>Hydrolyzes the link between N-acetylmuramoyl residues and L-amino acid residues in certain cell-wall glycopeptides.</text>
        <dbReference type="EC" id="3.5.1.28"/>
    </reaction>
</comment>
<dbReference type="KEGG" id="orh:Ornrh_1834"/>
<dbReference type="EMBL" id="CP003283">
    <property type="protein sequence ID" value="AFL97983.1"/>
    <property type="molecule type" value="Genomic_DNA"/>
</dbReference>
<dbReference type="InterPro" id="IPR002508">
    <property type="entry name" value="MurNAc-LAA_cat"/>
</dbReference>
<dbReference type="CDD" id="cd02696">
    <property type="entry name" value="MurNAc-LAA"/>
    <property type="match status" value="1"/>
</dbReference>
<name>I4A1Z9_ORNRL</name>
<sequence>MKKVLNVLGIALLLLGMSFSQYDKKIVVIDAGHGGNDHGVVVDSNAEKAISLAIAKKVQNLFKDSEVEIVLLRDEDKFVPLTDRVAKIQKLNPDYVISLHMDSAKDTNRNGSTIYTSKKGKKHEASQALAQKFKNTDYFKDAQLGNANFILLRQVDCPSVIVELGFLTNEADRANLSSENGQAAIAEAIASVIKS</sequence>
<accession>I4A1Z9</accession>
<feature type="domain" description="MurNAc-LAA" evidence="4">
    <location>
        <begin position="85"/>
        <end position="194"/>
    </location>
</feature>
<dbReference type="EC" id="3.5.1.28" evidence="2"/>
<dbReference type="HOGENOM" id="CLU_014322_7_1_10"/>
<organism evidence="5 6">
    <name type="scientific">Ornithobacterium rhinotracheale (strain ATCC 51463 / DSM 15997 / CCUG 23171 / CIP 104009 / LMG 9086)</name>
    <dbReference type="NCBI Taxonomy" id="867902"/>
    <lineage>
        <taxon>Bacteria</taxon>
        <taxon>Pseudomonadati</taxon>
        <taxon>Bacteroidota</taxon>
        <taxon>Flavobacteriia</taxon>
        <taxon>Flavobacteriales</taxon>
        <taxon>Weeksellaceae</taxon>
        <taxon>Ornithobacterium</taxon>
    </lineage>
</organism>
<evidence type="ECO:0000256" key="1">
    <source>
        <dbReference type="ARBA" id="ARBA00001561"/>
    </source>
</evidence>
<protein>
    <recommendedName>
        <fullName evidence="2">N-acetylmuramoyl-L-alanine amidase</fullName>
        <ecNumber evidence="2">3.5.1.28</ecNumber>
    </recommendedName>
</protein>
<dbReference type="eggNOG" id="COG0860">
    <property type="taxonomic scope" value="Bacteria"/>
</dbReference>
<dbReference type="AlphaFoldDB" id="I4A1Z9"/>
<evidence type="ECO:0000313" key="5">
    <source>
        <dbReference type="EMBL" id="AFL97983.1"/>
    </source>
</evidence>
<dbReference type="GO" id="GO:0030288">
    <property type="term" value="C:outer membrane-bounded periplasmic space"/>
    <property type="evidence" value="ECO:0007669"/>
    <property type="project" value="TreeGrafter"/>
</dbReference>
<dbReference type="SUPFAM" id="SSF53187">
    <property type="entry name" value="Zn-dependent exopeptidases"/>
    <property type="match status" value="1"/>
</dbReference>
<gene>
    <name evidence="5" type="ordered locus">Ornrh_1834</name>
</gene>
<dbReference type="PANTHER" id="PTHR30404:SF0">
    <property type="entry name" value="N-ACETYLMURAMOYL-L-ALANINE AMIDASE AMIC"/>
    <property type="match status" value="1"/>
</dbReference>
<dbReference type="Proteomes" id="UP000006051">
    <property type="component" value="Chromosome"/>
</dbReference>
<evidence type="ECO:0000313" key="6">
    <source>
        <dbReference type="Proteomes" id="UP000006051"/>
    </source>
</evidence>
<dbReference type="STRING" id="867902.Ornrh_1834"/>
<evidence type="ECO:0000256" key="2">
    <source>
        <dbReference type="ARBA" id="ARBA00011901"/>
    </source>
</evidence>
<dbReference type="GO" id="GO:0009253">
    <property type="term" value="P:peptidoglycan catabolic process"/>
    <property type="evidence" value="ECO:0007669"/>
    <property type="project" value="InterPro"/>
</dbReference>
<dbReference type="Gene3D" id="3.40.630.40">
    <property type="entry name" value="Zn-dependent exopeptidases"/>
    <property type="match status" value="1"/>
</dbReference>
<dbReference type="GO" id="GO:0008745">
    <property type="term" value="F:N-acetylmuramoyl-L-alanine amidase activity"/>
    <property type="evidence" value="ECO:0007669"/>
    <property type="project" value="UniProtKB-EC"/>
</dbReference>